<dbReference type="Proteomes" id="UP001212602">
    <property type="component" value="Unassembled WGS sequence"/>
</dbReference>
<keyword evidence="2" id="KW-1277">Toxin-antitoxin system</keyword>
<keyword evidence="4" id="KW-0547">Nucleotide-binding</keyword>
<dbReference type="InterPro" id="IPR008201">
    <property type="entry name" value="HepT-like"/>
</dbReference>
<evidence type="ECO:0000256" key="3">
    <source>
        <dbReference type="ARBA" id="ARBA00022722"/>
    </source>
</evidence>
<evidence type="ECO:0000256" key="5">
    <source>
        <dbReference type="ARBA" id="ARBA00022801"/>
    </source>
</evidence>
<evidence type="ECO:0000313" key="6">
    <source>
        <dbReference type="EMBL" id="MDA7416898.1"/>
    </source>
</evidence>
<reference evidence="6" key="1">
    <citation type="submission" date="2023-01" db="EMBL/GenBank/DDBJ databases">
        <title>Xenophilus mangrovi sp. nov., isolated from soil of Mangrove nature reserve.</title>
        <authorList>
            <person name="Xu S."/>
            <person name="Liu Z."/>
            <person name="Xu Y."/>
        </authorList>
    </citation>
    <scope>NUCLEOTIDE SEQUENCE</scope>
    <source>
        <strain evidence="6">YW8</strain>
    </source>
</reference>
<comment type="caution">
    <text evidence="6">The sequence shown here is derived from an EMBL/GenBank/DDBJ whole genome shotgun (WGS) entry which is preliminary data.</text>
</comment>
<proteinExistence type="predicted"/>
<dbReference type="GO" id="GO:0110001">
    <property type="term" value="C:toxin-antitoxin complex"/>
    <property type="evidence" value="ECO:0007669"/>
    <property type="project" value="InterPro"/>
</dbReference>
<keyword evidence="7" id="KW-1185">Reference proteome</keyword>
<organism evidence="6 7">
    <name type="scientific">Xenophilus arseniciresistens</name>
    <dbReference type="NCBI Taxonomy" id="1283306"/>
    <lineage>
        <taxon>Bacteria</taxon>
        <taxon>Pseudomonadati</taxon>
        <taxon>Pseudomonadota</taxon>
        <taxon>Betaproteobacteria</taxon>
        <taxon>Burkholderiales</taxon>
        <taxon>Comamonadaceae</taxon>
        <taxon>Xenophilus</taxon>
    </lineage>
</organism>
<dbReference type="PANTHER" id="PTHR34139">
    <property type="entry name" value="UPF0331 PROTEIN MJ0127"/>
    <property type="match status" value="1"/>
</dbReference>
<evidence type="ECO:0000256" key="1">
    <source>
        <dbReference type="ARBA" id="ARBA00022553"/>
    </source>
</evidence>
<dbReference type="InterPro" id="IPR051813">
    <property type="entry name" value="HepT_RNase_toxin"/>
</dbReference>
<evidence type="ECO:0000256" key="4">
    <source>
        <dbReference type="ARBA" id="ARBA00022741"/>
    </source>
</evidence>
<dbReference type="EMBL" id="JAQIPB010000003">
    <property type="protein sequence ID" value="MDA7416898.1"/>
    <property type="molecule type" value="Genomic_DNA"/>
</dbReference>
<keyword evidence="5" id="KW-0378">Hydrolase</keyword>
<dbReference type="GO" id="GO:0016787">
    <property type="term" value="F:hydrolase activity"/>
    <property type="evidence" value="ECO:0007669"/>
    <property type="project" value="UniProtKB-KW"/>
</dbReference>
<name>A0AAE3N8J6_9BURK</name>
<accession>A0AAE3N8J6</accession>
<dbReference type="RefSeq" id="WP_271428120.1">
    <property type="nucleotide sequence ID" value="NZ_JAQIPB010000003.1"/>
</dbReference>
<protein>
    <submittedName>
        <fullName evidence="6">DUF86 domain-containing protein</fullName>
    </submittedName>
</protein>
<dbReference type="PANTHER" id="PTHR34139:SF1">
    <property type="entry name" value="RNASE MJ1380-RELATED"/>
    <property type="match status" value="1"/>
</dbReference>
<sequence>MASDPRLPDYLRHMEEAAQLSLEYTADMDYAAFLADEITQKAVLFNFVILGEAVTKLMVKHADFLAQHPQVAWRSIRDMCNQVAHGYFTINTEVVWRTVQSALPDLLAELRAITAAAGQATGQALTATS</sequence>
<keyword evidence="1" id="KW-0597">Phosphoprotein</keyword>
<dbReference type="Pfam" id="PF01934">
    <property type="entry name" value="HepT-like"/>
    <property type="match status" value="1"/>
</dbReference>
<evidence type="ECO:0000256" key="2">
    <source>
        <dbReference type="ARBA" id="ARBA00022649"/>
    </source>
</evidence>
<dbReference type="AlphaFoldDB" id="A0AAE3N8J6"/>
<evidence type="ECO:0000313" key="7">
    <source>
        <dbReference type="Proteomes" id="UP001212602"/>
    </source>
</evidence>
<dbReference type="GO" id="GO:0000166">
    <property type="term" value="F:nucleotide binding"/>
    <property type="evidence" value="ECO:0007669"/>
    <property type="project" value="UniProtKB-KW"/>
</dbReference>
<gene>
    <name evidence="6" type="ORF">PGB34_11025</name>
</gene>
<keyword evidence="3" id="KW-0540">Nuclease</keyword>
<dbReference type="GO" id="GO:0004540">
    <property type="term" value="F:RNA nuclease activity"/>
    <property type="evidence" value="ECO:0007669"/>
    <property type="project" value="InterPro"/>
</dbReference>